<keyword evidence="2" id="KW-1185">Reference proteome</keyword>
<organism evidence="1 2">
    <name type="scientific">Aspergillus melleus</name>
    <dbReference type="NCBI Taxonomy" id="138277"/>
    <lineage>
        <taxon>Eukaryota</taxon>
        <taxon>Fungi</taxon>
        <taxon>Dikarya</taxon>
        <taxon>Ascomycota</taxon>
        <taxon>Pezizomycotina</taxon>
        <taxon>Eurotiomycetes</taxon>
        <taxon>Eurotiomycetidae</taxon>
        <taxon>Eurotiales</taxon>
        <taxon>Aspergillaceae</taxon>
        <taxon>Aspergillus</taxon>
        <taxon>Aspergillus subgen. Circumdati</taxon>
    </lineage>
</organism>
<evidence type="ECO:0000313" key="2">
    <source>
        <dbReference type="Proteomes" id="UP001177260"/>
    </source>
</evidence>
<proteinExistence type="predicted"/>
<dbReference type="EMBL" id="JAOPJF010000004">
    <property type="protein sequence ID" value="KAK1149204.1"/>
    <property type="molecule type" value="Genomic_DNA"/>
</dbReference>
<gene>
    <name evidence="1" type="ORF">N8T08_006424</name>
</gene>
<dbReference type="Proteomes" id="UP001177260">
    <property type="component" value="Unassembled WGS sequence"/>
</dbReference>
<reference evidence="1 2" key="1">
    <citation type="journal article" date="2023" name="ACS Omega">
        <title>Identification of the Neoaspergillic Acid Biosynthesis Gene Cluster by Establishing an In Vitro CRISPR-Ribonucleoprotein Genetic System in Aspergillus melleus.</title>
        <authorList>
            <person name="Yuan B."/>
            <person name="Grau M.F."/>
            <person name="Murata R.M."/>
            <person name="Torok T."/>
            <person name="Venkateswaran K."/>
            <person name="Stajich J.E."/>
            <person name="Wang C.C.C."/>
        </authorList>
    </citation>
    <scope>NUCLEOTIDE SEQUENCE [LARGE SCALE GENOMIC DNA]</scope>
    <source>
        <strain evidence="1 2">IMV 1140</strain>
    </source>
</reference>
<accession>A0ACC3BF06</accession>
<evidence type="ECO:0000313" key="1">
    <source>
        <dbReference type="EMBL" id="KAK1149204.1"/>
    </source>
</evidence>
<comment type="caution">
    <text evidence="1">The sequence shown here is derived from an EMBL/GenBank/DDBJ whole genome shotgun (WGS) entry which is preliminary data.</text>
</comment>
<protein>
    <submittedName>
        <fullName evidence="1">Uncharacterized protein</fullName>
    </submittedName>
</protein>
<name>A0ACC3BF06_9EURO</name>
<sequence>MDDTITGTTLDFIPEVIESEMAFDESDNKVKLDQNLGQTEQENNEHIIKRLAAISLQERDFAVQRPGEAECVACTETVPCTDIVTVPRSHRYCRTCIIRIFQDGLETGVSWPPVCCWRLIPVSLVQPFLGASLSQQATLKIAEDADRNCTYCARTDCGLYVPPQSRSRKDTTRQCAKYKTKTCTACKSLAHRGKCLPDKLLLKFLKLARQVGWRRCRGCGYMVDKYAGCPNVIGLAVDVVMNFASPVGILGPIVPVIPALHYIVGSSSSGGC</sequence>